<feature type="compositionally biased region" description="Low complexity" evidence="2">
    <location>
        <begin position="73"/>
        <end position="90"/>
    </location>
</feature>
<dbReference type="CDD" id="cd05829">
    <property type="entry name" value="Sortase_F"/>
    <property type="match status" value="1"/>
</dbReference>
<dbReference type="Proteomes" id="UP000253790">
    <property type="component" value="Chromosome"/>
</dbReference>
<feature type="region of interest" description="Disordered" evidence="2">
    <location>
        <begin position="64"/>
        <end position="112"/>
    </location>
</feature>
<gene>
    <name evidence="3" type="ORF">DV701_13065</name>
</gene>
<evidence type="ECO:0000313" key="3">
    <source>
        <dbReference type="EMBL" id="AXH96922.1"/>
    </source>
</evidence>
<dbReference type="SUPFAM" id="SSF63817">
    <property type="entry name" value="Sortase"/>
    <property type="match status" value="1"/>
</dbReference>
<dbReference type="Gene3D" id="2.40.260.10">
    <property type="entry name" value="Sortase"/>
    <property type="match status" value="1"/>
</dbReference>
<evidence type="ECO:0000256" key="2">
    <source>
        <dbReference type="SAM" id="MobiDB-lite"/>
    </source>
</evidence>
<dbReference type="InterPro" id="IPR005754">
    <property type="entry name" value="Sortase"/>
</dbReference>
<dbReference type="KEGG" id="orn:DV701_13065"/>
<dbReference type="InterPro" id="IPR042001">
    <property type="entry name" value="Sortase_F"/>
</dbReference>
<dbReference type="InterPro" id="IPR023365">
    <property type="entry name" value="Sortase_dom-sf"/>
</dbReference>
<dbReference type="GO" id="GO:0016787">
    <property type="term" value="F:hydrolase activity"/>
    <property type="evidence" value="ECO:0007669"/>
    <property type="project" value="UniProtKB-KW"/>
</dbReference>
<dbReference type="PROSITE" id="PS51257">
    <property type="entry name" value="PROKAR_LIPOPROTEIN"/>
    <property type="match status" value="1"/>
</dbReference>
<keyword evidence="4" id="KW-1185">Reference proteome</keyword>
<dbReference type="AlphaFoldDB" id="A0A345NPG4"/>
<dbReference type="EMBL" id="CP031229">
    <property type="protein sequence ID" value="AXH96922.1"/>
    <property type="molecule type" value="Genomic_DNA"/>
</dbReference>
<proteinExistence type="predicted"/>
<dbReference type="OrthoDB" id="525039at2"/>
<protein>
    <submittedName>
        <fullName evidence="3">Class F sortase</fullName>
    </submittedName>
</protein>
<evidence type="ECO:0000256" key="1">
    <source>
        <dbReference type="ARBA" id="ARBA00022801"/>
    </source>
</evidence>
<organism evidence="3 4">
    <name type="scientific">Ornithinimicrobium avium</name>
    <dbReference type="NCBI Taxonomy" id="2283195"/>
    <lineage>
        <taxon>Bacteria</taxon>
        <taxon>Bacillati</taxon>
        <taxon>Actinomycetota</taxon>
        <taxon>Actinomycetes</taxon>
        <taxon>Micrococcales</taxon>
        <taxon>Ornithinimicrobiaceae</taxon>
        <taxon>Ornithinimicrobium</taxon>
    </lineage>
</organism>
<accession>A0A345NPG4</accession>
<name>A0A345NPG4_9MICO</name>
<dbReference type="Pfam" id="PF04203">
    <property type="entry name" value="Sortase"/>
    <property type="match status" value="1"/>
</dbReference>
<sequence>MGRGSAHRPTRRSRRLAPGGLLALGALLACLLVVGWAVRGLLVDGAEAGADASSSLLMASSAATTLPPPGSAPDPAAGPSAASAPAPRSSVGQPGRSSAALADAGRRSPRGDRLAAPAVLRVPSLRLEVALDAVGVSDDGQMEIPEQADRAGWYRYGPAPGSDAGSVVLAGHVDTTTGPGAFAHLTRVAEGAEIVIELADGTRTAYRVVGGQTVAKTDLAVDELFRRDGDPVLRLVTCTGDWSPRTGHYVDNHVVTAVPVG</sequence>
<keyword evidence="1" id="KW-0378">Hydrolase</keyword>
<evidence type="ECO:0000313" key="4">
    <source>
        <dbReference type="Proteomes" id="UP000253790"/>
    </source>
</evidence>
<reference evidence="3 4" key="1">
    <citation type="submission" date="2018-07" db="EMBL/GenBank/DDBJ databases">
        <title>Complete genome sequencing of Ornithinimicrobium sp. AMA3305.</title>
        <authorList>
            <person name="Bae J.-W."/>
        </authorList>
    </citation>
    <scope>NUCLEOTIDE SEQUENCE [LARGE SCALE GENOMIC DNA]</scope>
    <source>
        <strain evidence="3 4">AMA3305</strain>
    </source>
</reference>
<dbReference type="RefSeq" id="WP_114928850.1">
    <property type="nucleotide sequence ID" value="NZ_CP031229.1"/>
</dbReference>